<keyword evidence="8 14" id="KW-1133">Transmembrane helix</keyword>
<evidence type="ECO:0000256" key="4">
    <source>
        <dbReference type="ARBA" id="ARBA00021546"/>
    </source>
</evidence>
<comment type="catalytic activity">
    <reaction evidence="13">
        <text>L-lysyl-tRNA(Lys) + a 1,2-diacyl-sn-glycero-3-phospho-(1'-sn-glycerol) = a 1,2-diacyl-sn-glycero-3-phospho-1'-(3'-O-L-lysyl)-sn-glycerol + tRNA(Lys)</text>
        <dbReference type="Rhea" id="RHEA:10668"/>
        <dbReference type="Rhea" id="RHEA-COMP:9696"/>
        <dbReference type="Rhea" id="RHEA-COMP:9697"/>
        <dbReference type="ChEBI" id="CHEBI:64716"/>
        <dbReference type="ChEBI" id="CHEBI:75792"/>
        <dbReference type="ChEBI" id="CHEBI:78442"/>
        <dbReference type="ChEBI" id="CHEBI:78529"/>
        <dbReference type="EC" id="2.3.2.3"/>
    </reaction>
</comment>
<protein>
    <recommendedName>
        <fullName evidence="4">Phosphatidylglycerol lysyltransferase</fullName>
        <ecNumber evidence="3">2.3.2.3</ecNumber>
    </recommendedName>
    <alternativeName>
        <fullName evidence="12">Lysylphosphatidylglycerol synthase</fullName>
    </alternativeName>
</protein>
<dbReference type="PANTHER" id="PTHR34697:SF2">
    <property type="entry name" value="PHOSPHATIDYLGLYCEROL LYSYLTRANSFERASE"/>
    <property type="match status" value="1"/>
</dbReference>
<evidence type="ECO:0000256" key="6">
    <source>
        <dbReference type="ARBA" id="ARBA00022679"/>
    </source>
</evidence>
<dbReference type="Proteomes" id="UP001205919">
    <property type="component" value="Unassembled WGS sequence"/>
</dbReference>
<feature type="transmembrane region" description="Helical" evidence="14">
    <location>
        <begin position="391"/>
        <end position="410"/>
    </location>
</feature>
<sequence>MDKTLKKVKRLLPFVGAALFAVAIYTLHTELSHMSFHDLQEAFALIPLSGVFFGLLAACANYILLSFNDMYSAWEIGVKLPHLKVGVISFVSNAIGFNLGASAISGGAVRYRLYSALGLDGTQVGHIVALNQLSMIFGPCLAGALAFFFSPDTMFSHFGWPQYARYLIAAGCALVPAAVLCAGEASARGHVFRIRDIKISVPRPRDLLFKFMIGFFDITTAALVLYAVLPNHSVPILIFISAFVVSMMAGTLSQVPGGLGVFDVTLMMLLSPFYHHADMFSAILLFRFIYYIIPFVCATVILFAVELSGKLSRYFGKLEFFLPDAAAVWTFMAGTWLLLSTAAPIVSGGWSRLGALLPLPLFEASHFIKSLTGTFLLFLAWGLAKRLKSAWAITLLTLFASLLFSLPNDITPFRDSFFLLLLVVLLFSRRSFYRLSFFSAPNLKWSLAIAAAAAAVIWWGFFAYRHVEYANDLWWTFTFDSAAPRFLRAAAGMSFTALLIFLFLWLRPSAPAAARPSRAEIKELVAGSYAADAALALLGDKKFFMARDRRSAVMYSPAGSFWISMGDPIGKKDGIPELIWDFCEEADRRGAGVAFYETGGEWLDIYRDAGFDAAPIGEDARVDISAVTETLEGAGLRKLRSIKKHMDGEGLSFSIIDGDRRDRMLPKLRGISNEWLKTVHGTEKGFSLGFFEEDYLKNFPVAVAVKEGEPLAFCNLWLGGGDEFSVDLMRYTASAPRDIMTWLFIEAMIWGHAHGYRYFRLGMAPLSNLDPRNSLWERMGNFIYQHGEHFYNFKGLRQYKEKFQPEWQKRYIIYKDRAALPLLASQLVRLISKKHAAGDGQSG</sequence>
<feature type="transmembrane region" description="Helical" evidence="14">
    <location>
        <begin position="207"/>
        <end position="228"/>
    </location>
</feature>
<dbReference type="InterPro" id="IPR016181">
    <property type="entry name" value="Acyl_CoA_acyltransferase"/>
</dbReference>
<evidence type="ECO:0000313" key="16">
    <source>
        <dbReference type="EMBL" id="MCQ4814341.1"/>
    </source>
</evidence>
<feature type="transmembrane region" description="Helical" evidence="14">
    <location>
        <begin position="486"/>
        <end position="506"/>
    </location>
</feature>
<dbReference type="GO" id="GO:0046677">
    <property type="term" value="P:response to antibiotic"/>
    <property type="evidence" value="ECO:0007669"/>
    <property type="project" value="UniProtKB-KW"/>
</dbReference>
<feature type="transmembrane region" description="Helical" evidence="14">
    <location>
        <begin position="326"/>
        <end position="346"/>
    </location>
</feature>
<keyword evidence="6" id="KW-0808">Transferase</keyword>
<dbReference type="InterPro" id="IPR024320">
    <property type="entry name" value="LPG_synthase_C"/>
</dbReference>
<evidence type="ECO:0000256" key="14">
    <source>
        <dbReference type="SAM" id="Phobius"/>
    </source>
</evidence>
<gene>
    <name evidence="16" type="primary">mprF</name>
    <name evidence="16" type="ORF">NE630_07850</name>
</gene>
<name>A0AAW5K368_9BACT</name>
<evidence type="ECO:0000256" key="13">
    <source>
        <dbReference type="ARBA" id="ARBA00047540"/>
    </source>
</evidence>
<dbReference type="SUPFAM" id="SSF55729">
    <property type="entry name" value="Acyl-CoA N-acyltransferases (Nat)"/>
    <property type="match status" value="1"/>
</dbReference>
<feature type="transmembrane region" description="Helical" evidence="14">
    <location>
        <begin position="283"/>
        <end position="305"/>
    </location>
</feature>
<evidence type="ECO:0000256" key="5">
    <source>
        <dbReference type="ARBA" id="ARBA00022475"/>
    </source>
</evidence>
<keyword evidence="17" id="KW-1185">Reference proteome</keyword>
<organism evidence="16 17">
    <name type="scientific">Cloacibacillus evryensis</name>
    <dbReference type="NCBI Taxonomy" id="508460"/>
    <lineage>
        <taxon>Bacteria</taxon>
        <taxon>Thermotogati</taxon>
        <taxon>Synergistota</taxon>
        <taxon>Synergistia</taxon>
        <taxon>Synergistales</taxon>
        <taxon>Synergistaceae</taxon>
        <taxon>Cloacibacillus</taxon>
    </lineage>
</organism>
<evidence type="ECO:0000256" key="3">
    <source>
        <dbReference type="ARBA" id="ARBA00012014"/>
    </source>
</evidence>
<dbReference type="AlphaFoldDB" id="A0AAW5K368"/>
<feature type="transmembrane region" description="Helical" evidence="14">
    <location>
        <begin position="12"/>
        <end position="31"/>
    </location>
</feature>
<keyword evidence="7 14" id="KW-0812">Transmembrane</keyword>
<dbReference type="GO" id="GO:0050071">
    <property type="term" value="F:phosphatidylglycerol lysyltransferase activity"/>
    <property type="evidence" value="ECO:0007669"/>
    <property type="project" value="UniProtKB-EC"/>
</dbReference>
<evidence type="ECO:0000256" key="9">
    <source>
        <dbReference type="ARBA" id="ARBA00023098"/>
    </source>
</evidence>
<reference evidence="16 17" key="1">
    <citation type="submission" date="2022-06" db="EMBL/GenBank/DDBJ databases">
        <title>Isolation of gut microbiota from human fecal samples.</title>
        <authorList>
            <person name="Pamer E.G."/>
            <person name="Barat B."/>
            <person name="Waligurski E."/>
            <person name="Medina S."/>
            <person name="Paddock L."/>
            <person name="Mostad J."/>
        </authorList>
    </citation>
    <scope>NUCLEOTIDE SEQUENCE [LARGE SCALE GENOMIC DNA]</scope>
    <source>
        <strain evidence="16 17">DFI.9.90</strain>
    </source>
</reference>
<evidence type="ECO:0000256" key="7">
    <source>
        <dbReference type="ARBA" id="ARBA00022692"/>
    </source>
</evidence>
<accession>A0AAW5K368</accession>
<feature type="domain" description="Phosphatidylglycerol lysyltransferase C-terminal" evidence="15">
    <location>
        <begin position="530"/>
        <end position="814"/>
    </location>
</feature>
<dbReference type="EC" id="2.3.2.3" evidence="3"/>
<evidence type="ECO:0000256" key="10">
    <source>
        <dbReference type="ARBA" id="ARBA00023136"/>
    </source>
</evidence>
<feature type="transmembrane region" description="Helical" evidence="14">
    <location>
        <begin position="366"/>
        <end position="384"/>
    </location>
</feature>
<evidence type="ECO:0000259" key="15">
    <source>
        <dbReference type="Pfam" id="PF09924"/>
    </source>
</evidence>
<feature type="transmembrane region" description="Helical" evidence="14">
    <location>
        <begin position="234"/>
        <end position="252"/>
    </location>
</feature>
<evidence type="ECO:0000256" key="8">
    <source>
        <dbReference type="ARBA" id="ARBA00022989"/>
    </source>
</evidence>
<feature type="transmembrane region" description="Helical" evidence="14">
    <location>
        <begin position="85"/>
        <end position="109"/>
    </location>
</feature>
<evidence type="ECO:0000313" key="17">
    <source>
        <dbReference type="Proteomes" id="UP001205919"/>
    </source>
</evidence>
<dbReference type="GO" id="GO:0005886">
    <property type="term" value="C:plasma membrane"/>
    <property type="evidence" value="ECO:0007669"/>
    <property type="project" value="UniProtKB-SubCell"/>
</dbReference>
<dbReference type="InterPro" id="IPR022791">
    <property type="entry name" value="L-PG_synthase/AglD"/>
</dbReference>
<evidence type="ECO:0000256" key="12">
    <source>
        <dbReference type="ARBA" id="ARBA00031899"/>
    </source>
</evidence>
<comment type="similarity">
    <text evidence="2">Belongs to the LPG synthase family.</text>
</comment>
<evidence type="ECO:0000256" key="1">
    <source>
        <dbReference type="ARBA" id="ARBA00004651"/>
    </source>
</evidence>
<evidence type="ECO:0000256" key="2">
    <source>
        <dbReference type="ARBA" id="ARBA00008627"/>
    </source>
</evidence>
<feature type="transmembrane region" description="Helical" evidence="14">
    <location>
        <begin position="416"/>
        <end position="433"/>
    </location>
</feature>
<feature type="transmembrane region" description="Helical" evidence="14">
    <location>
        <begin position="130"/>
        <end position="151"/>
    </location>
</feature>
<comment type="caution">
    <text evidence="16">The sequence shown here is derived from an EMBL/GenBank/DDBJ whole genome shotgun (WGS) entry which is preliminary data.</text>
</comment>
<keyword evidence="11" id="KW-0046">Antibiotic resistance</keyword>
<dbReference type="PANTHER" id="PTHR34697">
    <property type="entry name" value="PHOSPHATIDYLGLYCEROL LYSYLTRANSFERASE"/>
    <property type="match status" value="1"/>
</dbReference>
<dbReference type="GO" id="GO:0055091">
    <property type="term" value="P:phospholipid homeostasis"/>
    <property type="evidence" value="ECO:0007669"/>
    <property type="project" value="TreeGrafter"/>
</dbReference>
<dbReference type="Pfam" id="PF09924">
    <property type="entry name" value="LPG_synthase_C"/>
    <property type="match status" value="1"/>
</dbReference>
<dbReference type="NCBIfam" id="NF033480">
    <property type="entry name" value="bifunc_MprF"/>
    <property type="match status" value="1"/>
</dbReference>
<keyword evidence="9" id="KW-0443">Lipid metabolism</keyword>
<feature type="transmembrane region" description="Helical" evidence="14">
    <location>
        <begin position="445"/>
        <end position="466"/>
    </location>
</feature>
<evidence type="ECO:0000256" key="11">
    <source>
        <dbReference type="ARBA" id="ARBA00023251"/>
    </source>
</evidence>
<dbReference type="EMBL" id="JANFYT010000014">
    <property type="protein sequence ID" value="MCQ4814341.1"/>
    <property type="molecule type" value="Genomic_DNA"/>
</dbReference>
<dbReference type="RefSeq" id="WP_187118645.1">
    <property type="nucleotide sequence ID" value="NZ_CABKQM010000008.1"/>
</dbReference>
<dbReference type="GO" id="GO:0006629">
    <property type="term" value="P:lipid metabolic process"/>
    <property type="evidence" value="ECO:0007669"/>
    <property type="project" value="UniProtKB-KW"/>
</dbReference>
<keyword evidence="5" id="KW-1003">Cell membrane</keyword>
<keyword evidence="10 14" id="KW-0472">Membrane</keyword>
<dbReference type="Pfam" id="PF03706">
    <property type="entry name" value="LPG_synthase_TM"/>
    <property type="match status" value="1"/>
</dbReference>
<feature type="transmembrane region" description="Helical" evidence="14">
    <location>
        <begin position="43"/>
        <end position="65"/>
    </location>
</feature>
<dbReference type="InterPro" id="IPR051211">
    <property type="entry name" value="PG_lysyltransferase"/>
</dbReference>
<proteinExistence type="inferred from homology"/>
<comment type="subcellular location">
    <subcellularLocation>
        <location evidence="1">Cell membrane</location>
        <topology evidence="1">Multi-pass membrane protein</topology>
    </subcellularLocation>
</comment>
<feature type="transmembrane region" description="Helical" evidence="14">
    <location>
        <begin position="163"/>
        <end position="186"/>
    </location>
</feature>